<dbReference type="RefSeq" id="WP_030004428.1">
    <property type="nucleotide sequence ID" value="NC_022549.1"/>
</dbReference>
<comment type="similarity">
    <text evidence="1">Belongs to the aldose epimerase family.</text>
</comment>
<keyword evidence="4" id="KW-0119">Carbohydrate metabolism</keyword>
<dbReference type="Proteomes" id="UP000032737">
    <property type="component" value="Chromosome"/>
</dbReference>
<keyword evidence="3" id="KW-0413">Isomerase</keyword>
<evidence type="ECO:0000256" key="3">
    <source>
        <dbReference type="ARBA" id="ARBA00023235"/>
    </source>
</evidence>
<proteinExistence type="inferred from homology"/>
<evidence type="ECO:0000313" key="7">
    <source>
        <dbReference type="EMBL" id="CCV65569.1"/>
    </source>
</evidence>
<dbReference type="InterPro" id="IPR011013">
    <property type="entry name" value="Gal_mutarotase_sf_dom"/>
</dbReference>
<organism evidence="7 8">
    <name type="scientific">Acholeplasma brassicae</name>
    <dbReference type="NCBI Taxonomy" id="61635"/>
    <lineage>
        <taxon>Bacteria</taxon>
        <taxon>Bacillati</taxon>
        <taxon>Mycoplasmatota</taxon>
        <taxon>Mollicutes</taxon>
        <taxon>Acholeplasmatales</taxon>
        <taxon>Acholeplasmataceae</taxon>
        <taxon>Acholeplasma</taxon>
    </lineage>
</organism>
<dbReference type="SUPFAM" id="SSF74650">
    <property type="entry name" value="Galactose mutarotase-like"/>
    <property type="match status" value="1"/>
</dbReference>
<dbReference type="PANTHER" id="PTHR10091:SF0">
    <property type="entry name" value="GALACTOSE MUTAROTASE"/>
    <property type="match status" value="1"/>
</dbReference>
<dbReference type="GO" id="GO:0033499">
    <property type="term" value="P:galactose catabolic process via UDP-galactose, Leloir pathway"/>
    <property type="evidence" value="ECO:0007669"/>
    <property type="project" value="TreeGrafter"/>
</dbReference>
<protein>
    <recommendedName>
        <fullName evidence="2">Aldose 1-epimerase</fullName>
    </recommendedName>
    <alternativeName>
        <fullName evidence="6">Galactose mutarotase</fullName>
    </alternativeName>
    <alternativeName>
        <fullName evidence="5">Type-1 mutarotase</fullName>
    </alternativeName>
</protein>
<dbReference type="Gene3D" id="2.70.98.10">
    <property type="match status" value="1"/>
</dbReference>
<evidence type="ECO:0000256" key="4">
    <source>
        <dbReference type="ARBA" id="ARBA00023277"/>
    </source>
</evidence>
<dbReference type="KEGG" id="abra:BN85305480"/>
<reference evidence="7 8" key="1">
    <citation type="journal article" date="2013" name="J. Mol. Microbiol. Biotechnol.">
        <title>Analysis of the Complete Genomes of Acholeplasma brassicae , A. palmae and A. laidlawii and Their Comparison to the Obligate Parasites from ' Candidatus Phytoplasma'.</title>
        <authorList>
            <person name="Kube M."/>
            <person name="Siewert C."/>
            <person name="Migdoll A.M."/>
            <person name="Duduk B."/>
            <person name="Holz S."/>
            <person name="Rabus R."/>
            <person name="Seemuller E."/>
            <person name="Mitrovic J."/>
            <person name="Muller I."/>
            <person name="Buttner C."/>
            <person name="Reinhardt R."/>
        </authorList>
    </citation>
    <scope>NUCLEOTIDE SEQUENCE [LARGE SCALE GENOMIC DNA]</scope>
    <source>
        <strain evidence="8">0502</strain>
    </source>
</reference>
<sequence>MIKAIKHENKGLKTTELVLSNDKFEVSLSTYGASIYKYHYLKRNGTWVNLLIHPSDYEDFLFNRSYYGKTVGRTSGRLFLPSYEINGKTYKLESHGDPHVKLHGGKDGFSFQNFEVIMVDEALNEVVFYYRSKDMEEDYPGNLDLHVTYRLTAEGLEISYEATSDEDTLCNLTNHAYFNLDLKKDYIYDHQLELNAHEYLELDDQYHYLKTTKSHYTCYDFTKVKQIKDNLNPLIKSKKLGFDTPFMTQQETDYKGKLVSSESKLQFELYTSYPCVVIYTHNYKSNCALEGINTNGIHSSICLEAQFEPAGIHHKNLNSSILEKDKKYQHYIKYLVKE</sequence>
<dbReference type="EMBL" id="FO681348">
    <property type="protein sequence ID" value="CCV65569.1"/>
    <property type="molecule type" value="Genomic_DNA"/>
</dbReference>
<dbReference type="PROSITE" id="PS00545">
    <property type="entry name" value="ALDOSE_1_EPIMERASE"/>
    <property type="match status" value="1"/>
</dbReference>
<dbReference type="GO" id="GO:0004034">
    <property type="term" value="F:aldose 1-epimerase activity"/>
    <property type="evidence" value="ECO:0007669"/>
    <property type="project" value="TreeGrafter"/>
</dbReference>
<dbReference type="CDD" id="cd09019">
    <property type="entry name" value="galactose_mutarotase_like"/>
    <property type="match status" value="1"/>
</dbReference>
<evidence type="ECO:0000256" key="5">
    <source>
        <dbReference type="ARBA" id="ARBA00032300"/>
    </source>
</evidence>
<dbReference type="GO" id="GO:0006006">
    <property type="term" value="P:glucose metabolic process"/>
    <property type="evidence" value="ECO:0007669"/>
    <property type="project" value="TreeGrafter"/>
</dbReference>
<dbReference type="STRING" id="61635.BN85305480"/>
<name>U4KSU9_9MOLU</name>
<dbReference type="GO" id="GO:0005737">
    <property type="term" value="C:cytoplasm"/>
    <property type="evidence" value="ECO:0007669"/>
    <property type="project" value="TreeGrafter"/>
</dbReference>
<evidence type="ECO:0000256" key="6">
    <source>
        <dbReference type="ARBA" id="ARBA00033373"/>
    </source>
</evidence>
<evidence type="ECO:0000256" key="1">
    <source>
        <dbReference type="ARBA" id="ARBA00006206"/>
    </source>
</evidence>
<dbReference type="AlphaFoldDB" id="U4KSU9"/>
<dbReference type="OrthoDB" id="9779408at2"/>
<accession>U4KSU9</accession>
<dbReference type="PANTHER" id="PTHR10091">
    <property type="entry name" value="ALDOSE-1-EPIMERASE"/>
    <property type="match status" value="1"/>
</dbReference>
<dbReference type="InterPro" id="IPR047215">
    <property type="entry name" value="Galactose_mutarotase-like"/>
</dbReference>
<keyword evidence="8" id="KW-1185">Reference proteome</keyword>
<dbReference type="Pfam" id="PF01263">
    <property type="entry name" value="Aldose_epim"/>
    <property type="match status" value="1"/>
</dbReference>
<evidence type="ECO:0000256" key="2">
    <source>
        <dbReference type="ARBA" id="ARBA00014165"/>
    </source>
</evidence>
<dbReference type="HOGENOM" id="CLU_031753_1_1_14"/>
<dbReference type="InterPro" id="IPR008183">
    <property type="entry name" value="Aldose_1/G6P_1-epimerase"/>
</dbReference>
<dbReference type="InterPro" id="IPR014718">
    <property type="entry name" value="GH-type_carb-bd"/>
</dbReference>
<dbReference type="InterPro" id="IPR018052">
    <property type="entry name" value="Ald1_epimerase_CS"/>
</dbReference>
<evidence type="ECO:0000313" key="8">
    <source>
        <dbReference type="Proteomes" id="UP000032737"/>
    </source>
</evidence>
<gene>
    <name evidence="7" type="primary">galM</name>
    <name evidence="7" type="ORF">BN85305480</name>
</gene>
<dbReference type="GO" id="GO:0030246">
    <property type="term" value="F:carbohydrate binding"/>
    <property type="evidence" value="ECO:0007669"/>
    <property type="project" value="InterPro"/>
</dbReference>